<dbReference type="InterPro" id="IPR001138">
    <property type="entry name" value="Zn2Cys6_DnaBD"/>
</dbReference>
<accession>A0A3M7D3G8</accession>
<dbReference type="SMART" id="SM00066">
    <property type="entry name" value="GAL4"/>
    <property type="match status" value="1"/>
</dbReference>
<feature type="region of interest" description="Disordered" evidence="2">
    <location>
        <begin position="632"/>
        <end position="658"/>
    </location>
</feature>
<feature type="domain" description="Zn(2)-C6 fungal-type" evidence="3">
    <location>
        <begin position="28"/>
        <end position="59"/>
    </location>
</feature>
<feature type="region of interest" description="Disordered" evidence="2">
    <location>
        <begin position="568"/>
        <end position="589"/>
    </location>
</feature>
<evidence type="ECO:0000259" key="3">
    <source>
        <dbReference type="PROSITE" id="PS50048"/>
    </source>
</evidence>
<dbReference type="GO" id="GO:0000981">
    <property type="term" value="F:DNA-binding transcription factor activity, RNA polymerase II-specific"/>
    <property type="evidence" value="ECO:0007669"/>
    <property type="project" value="InterPro"/>
</dbReference>
<evidence type="ECO:0000256" key="2">
    <source>
        <dbReference type="SAM" id="MobiDB-lite"/>
    </source>
</evidence>
<feature type="region of interest" description="Disordered" evidence="2">
    <location>
        <begin position="1"/>
        <end position="28"/>
    </location>
</feature>
<dbReference type="CDD" id="cd00067">
    <property type="entry name" value="GAL4"/>
    <property type="match status" value="1"/>
</dbReference>
<dbReference type="OrthoDB" id="3266505at2759"/>
<feature type="compositionally biased region" description="Basic and acidic residues" evidence="2">
    <location>
        <begin position="17"/>
        <end position="28"/>
    </location>
</feature>
<gene>
    <name evidence="4" type="ORF">D0865_02463</name>
</gene>
<name>A0A3M7D3G8_HORWE</name>
<dbReference type="CDD" id="cd12148">
    <property type="entry name" value="fungal_TF_MHR"/>
    <property type="match status" value="1"/>
</dbReference>
<keyword evidence="1" id="KW-0539">Nucleus</keyword>
<dbReference type="InterPro" id="IPR050987">
    <property type="entry name" value="AtrR-like"/>
</dbReference>
<dbReference type="InterPro" id="IPR036864">
    <property type="entry name" value="Zn2-C6_fun-type_DNA-bd_sf"/>
</dbReference>
<protein>
    <recommendedName>
        <fullName evidence="3">Zn(2)-C6 fungal-type domain-containing protein</fullName>
    </recommendedName>
</protein>
<comment type="caution">
    <text evidence="4">The sequence shown here is derived from an EMBL/GenBank/DDBJ whole genome shotgun (WGS) entry which is preliminary data.</text>
</comment>
<dbReference type="GO" id="GO:0008270">
    <property type="term" value="F:zinc ion binding"/>
    <property type="evidence" value="ECO:0007669"/>
    <property type="project" value="InterPro"/>
</dbReference>
<proteinExistence type="predicted"/>
<feature type="compositionally biased region" description="Polar residues" evidence="2">
    <location>
        <begin position="632"/>
        <end position="651"/>
    </location>
</feature>
<evidence type="ECO:0000313" key="5">
    <source>
        <dbReference type="Proteomes" id="UP000270230"/>
    </source>
</evidence>
<dbReference type="PANTHER" id="PTHR46910:SF23">
    <property type="entry name" value="THIAMINE REPRESSIBLE GENES REGULATORY PROTEIN THI1"/>
    <property type="match status" value="1"/>
</dbReference>
<dbReference type="Proteomes" id="UP000270230">
    <property type="component" value="Unassembled WGS sequence"/>
</dbReference>
<evidence type="ECO:0000256" key="1">
    <source>
        <dbReference type="ARBA" id="ARBA00023242"/>
    </source>
</evidence>
<organism evidence="4 5">
    <name type="scientific">Hortaea werneckii</name>
    <name type="common">Black yeast</name>
    <name type="synonym">Cladosporium werneckii</name>
    <dbReference type="NCBI Taxonomy" id="91943"/>
    <lineage>
        <taxon>Eukaryota</taxon>
        <taxon>Fungi</taxon>
        <taxon>Dikarya</taxon>
        <taxon>Ascomycota</taxon>
        <taxon>Pezizomycotina</taxon>
        <taxon>Dothideomycetes</taxon>
        <taxon>Dothideomycetidae</taxon>
        <taxon>Mycosphaerellales</taxon>
        <taxon>Teratosphaeriaceae</taxon>
        <taxon>Hortaea</taxon>
    </lineage>
</organism>
<dbReference type="PROSITE" id="PS50048">
    <property type="entry name" value="ZN2_CY6_FUNGAL_2"/>
    <property type="match status" value="1"/>
</dbReference>
<sequence>MDGAVSEGELRRRKRRVPDEDRKRASKACDRCRKRKNRCKSGSTRACRSCQIAGYTCSFTEVPEMRAMNTQSPQAHPNASAPHRLEIQHRHGHRSLSPVRPQIETMANDIALTPSEYPGWASFLAKLQDTFCVELPKASSHLVQNSSQCESSSTSSEAQRGRLKAALSRFPPWKVAQFLVSVQIEHGTDCFFYFDQPRFMADLFELYHQEDSHYKENASFVCLALAVFALGSQWTALSKPTNCASVSVPEDQDPGRIFYDTAQMLIGDVVQSPSLTSVQAVFVLSVYLLPASAFGAAFVPPSVDAMHISARLPDRCSGLDDNQKFDNLPLQRANAQLIAILDKISSPYPSTSSQMLPLENKLKQWKASIPQELRREVTPSDSSNYRAVMHLHLNYYFAWIAMGRVAVVTVARAHVASSLHRDQTPTPLDPAVLTVAQSCIKAARKMLGLFEDLHKTGNITRFSFTDFQGCSIATIVLLVGSLISGEQECRTIASAGLDYLRLMAGKQVTPLKGVRFVEAVQTIVVEASLKVGANKEHCTPSTPITSDPVASDYNQWAEWLQTVQNPEADRASQGLSAEHPTSRPLSVTQNRQIRQQDLPASLANGLNDAFFPVTASQPIRPHAQEATAFQTSFGYDSGPNTGNQVFSSTAEPTFGGSNGTDHDFMMGLTGLSVLDFPDEIDMDLTFGSPVW</sequence>
<dbReference type="EMBL" id="QWIN01000121">
    <property type="protein sequence ID" value="RMY58713.1"/>
    <property type="molecule type" value="Genomic_DNA"/>
</dbReference>
<dbReference type="Gene3D" id="4.10.240.10">
    <property type="entry name" value="Zn(2)-C6 fungal-type DNA-binding domain"/>
    <property type="match status" value="1"/>
</dbReference>
<dbReference type="PANTHER" id="PTHR46910">
    <property type="entry name" value="TRANSCRIPTION FACTOR PDR1"/>
    <property type="match status" value="1"/>
</dbReference>
<reference evidence="4 5" key="1">
    <citation type="journal article" date="2018" name="BMC Genomics">
        <title>Genomic evidence for intraspecific hybridization in a clonal and extremely halotolerant yeast.</title>
        <authorList>
            <person name="Gostincar C."/>
            <person name="Stajich J.E."/>
            <person name="Zupancic J."/>
            <person name="Zalar P."/>
            <person name="Gunde-Cimerman N."/>
        </authorList>
    </citation>
    <scope>NUCLEOTIDE SEQUENCE [LARGE SCALE GENOMIC DNA]</scope>
    <source>
        <strain evidence="4 5">EXF-151</strain>
    </source>
</reference>
<dbReference type="PROSITE" id="PS00463">
    <property type="entry name" value="ZN2_CY6_FUNGAL_1"/>
    <property type="match status" value="1"/>
</dbReference>
<dbReference type="SUPFAM" id="SSF57701">
    <property type="entry name" value="Zn2/Cys6 DNA-binding domain"/>
    <property type="match status" value="1"/>
</dbReference>
<dbReference type="AlphaFoldDB" id="A0A3M7D3G8"/>
<evidence type="ECO:0000313" key="4">
    <source>
        <dbReference type="EMBL" id="RMY58713.1"/>
    </source>
</evidence>
<dbReference type="Pfam" id="PF00172">
    <property type="entry name" value="Zn_clus"/>
    <property type="match status" value="1"/>
</dbReference>